<evidence type="ECO:0000259" key="8">
    <source>
        <dbReference type="Pfam" id="PF00578"/>
    </source>
</evidence>
<dbReference type="GO" id="GO:0034599">
    <property type="term" value="P:cellular response to oxidative stress"/>
    <property type="evidence" value="ECO:0007669"/>
    <property type="project" value="TreeGrafter"/>
</dbReference>
<proteinExistence type="predicted"/>
<dbReference type="GO" id="GO:0005737">
    <property type="term" value="C:cytoplasm"/>
    <property type="evidence" value="ECO:0007669"/>
    <property type="project" value="TreeGrafter"/>
</dbReference>
<organism evidence="9 10">
    <name type="scientific">Anaeromyxobacter dehalogenans (strain 2CP-C)</name>
    <dbReference type="NCBI Taxonomy" id="290397"/>
    <lineage>
        <taxon>Bacteria</taxon>
        <taxon>Pseudomonadati</taxon>
        <taxon>Myxococcota</taxon>
        <taxon>Myxococcia</taxon>
        <taxon>Myxococcales</taxon>
        <taxon>Cystobacterineae</taxon>
        <taxon>Anaeromyxobacteraceae</taxon>
        <taxon>Anaeromyxobacter</taxon>
    </lineage>
</organism>
<evidence type="ECO:0000256" key="4">
    <source>
        <dbReference type="ARBA" id="ARBA00023002"/>
    </source>
</evidence>
<evidence type="ECO:0000256" key="1">
    <source>
        <dbReference type="ARBA" id="ARBA00003330"/>
    </source>
</evidence>
<evidence type="ECO:0000256" key="6">
    <source>
        <dbReference type="ARBA" id="ARBA00023284"/>
    </source>
</evidence>
<keyword evidence="5" id="KW-1015">Disulfide bond</keyword>
<evidence type="ECO:0000313" key="10">
    <source>
        <dbReference type="Proteomes" id="UP000001935"/>
    </source>
</evidence>
<comment type="function">
    <text evidence="1">Thiol-specific peroxidase that catalyzes the reduction of hydrogen peroxide and organic hydroperoxides to water and alcohols, respectively. Plays a role in cell protection against oxidative stress by detoxifying peroxides and as sensor of hydrogen peroxide-mediated signaling events.</text>
</comment>
<accession>Q2ILT5</accession>
<reference evidence="9 10" key="1">
    <citation type="submission" date="2006-01" db="EMBL/GenBank/DDBJ databases">
        <title>Complete sequence of Anaeromyxobacter dehalogenans 2CP-C.</title>
        <authorList>
            <consortium name="US DOE Joint Genome Institute"/>
            <person name="Copeland A."/>
            <person name="Lucas S."/>
            <person name="Lapidus A."/>
            <person name="Barry K."/>
            <person name="Detter J.C."/>
            <person name="Glavina T."/>
            <person name="Hammon N."/>
            <person name="Israni S."/>
            <person name="Pitluck S."/>
            <person name="Brettin T."/>
            <person name="Bruce D."/>
            <person name="Han C."/>
            <person name="Tapia R."/>
            <person name="Gilna P."/>
            <person name="Kiss H."/>
            <person name="Schmutz J."/>
            <person name="Larimer F."/>
            <person name="Land M."/>
            <person name="Kyrpides N."/>
            <person name="Anderson I."/>
            <person name="Sanford R.A."/>
            <person name="Ritalahti K.M."/>
            <person name="Thomas H.S."/>
            <person name="Kirby J.R."/>
            <person name="Zhulin I.B."/>
            <person name="Loeffler F.E."/>
            <person name="Richardson P."/>
        </authorList>
    </citation>
    <scope>NUCLEOTIDE SEQUENCE [LARGE SCALE GENOMIC DNA]</scope>
    <source>
        <strain evidence="9 10">2CP-C</strain>
    </source>
</reference>
<dbReference type="InterPro" id="IPR036249">
    <property type="entry name" value="Thioredoxin-like_sf"/>
</dbReference>
<protein>
    <recommendedName>
        <fullName evidence="7">Thioredoxin-dependent peroxiredoxin Bcp</fullName>
    </recommendedName>
</protein>
<keyword evidence="4" id="KW-0560">Oxidoreductase</keyword>
<keyword evidence="2" id="KW-0575">Peroxidase</keyword>
<name>Q2ILT5_ANADE</name>
<dbReference type="PANTHER" id="PTHR42801:SF4">
    <property type="entry name" value="AHPC_TSA FAMILY PROTEIN"/>
    <property type="match status" value="1"/>
</dbReference>
<dbReference type="InterPro" id="IPR000866">
    <property type="entry name" value="AhpC/TSA"/>
</dbReference>
<dbReference type="GO" id="GO:0045454">
    <property type="term" value="P:cell redox homeostasis"/>
    <property type="evidence" value="ECO:0007669"/>
    <property type="project" value="TreeGrafter"/>
</dbReference>
<evidence type="ECO:0000313" key="9">
    <source>
        <dbReference type="EMBL" id="ABC82616.1"/>
    </source>
</evidence>
<dbReference type="EMBL" id="CP000251">
    <property type="protein sequence ID" value="ABC82616.1"/>
    <property type="molecule type" value="Genomic_DNA"/>
</dbReference>
<evidence type="ECO:0000256" key="2">
    <source>
        <dbReference type="ARBA" id="ARBA00022559"/>
    </source>
</evidence>
<dbReference type="KEGG" id="ade:Adeh_2846"/>
<dbReference type="PANTHER" id="PTHR42801">
    <property type="entry name" value="THIOREDOXIN-DEPENDENT PEROXIDE REDUCTASE"/>
    <property type="match status" value="1"/>
</dbReference>
<dbReference type="STRING" id="290397.Adeh_2846"/>
<dbReference type="HOGENOM" id="CLU_2379948_0_0_7"/>
<keyword evidence="6" id="KW-0676">Redox-active center</keyword>
<dbReference type="Pfam" id="PF00578">
    <property type="entry name" value="AhpC-TSA"/>
    <property type="match status" value="1"/>
</dbReference>
<dbReference type="SUPFAM" id="SSF52833">
    <property type="entry name" value="Thioredoxin-like"/>
    <property type="match status" value="1"/>
</dbReference>
<dbReference type="GO" id="GO:0008379">
    <property type="term" value="F:thioredoxin peroxidase activity"/>
    <property type="evidence" value="ECO:0007669"/>
    <property type="project" value="TreeGrafter"/>
</dbReference>
<evidence type="ECO:0000256" key="7">
    <source>
        <dbReference type="ARBA" id="ARBA00042639"/>
    </source>
</evidence>
<keyword evidence="3" id="KW-0049">Antioxidant</keyword>
<dbReference type="AlphaFoldDB" id="Q2ILT5"/>
<dbReference type="Proteomes" id="UP000001935">
    <property type="component" value="Chromosome"/>
</dbReference>
<dbReference type="Gene3D" id="3.40.30.10">
    <property type="entry name" value="Glutaredoxin"/>
    <property type="match status" value="1"/>
</dbReference>
<evidence type="ECO:0000256" key="5">
    <source>
        <dbReference type="ARBA" id="ARBA00023157"/>
    </source>
</evidence>
<evidence type="ECO:0000256" key="3">
    <source>
        <dbReference type="ARBA" id="ARBA00022862"/>
    </source>
</evidence>
<gene>
    <name evidence="9" type="ordered locus">Adeh_2846</name>
</gene>
<dbReference type="eggNOG" id="COG1225">
    <property type="taxonomic scope" value="Bacteria"/>
</dbReference>
<feature type="domain" description="Alkyl hydroperoxide reductase subunit C/ Thiol specific antioxidant" evidence="8">
    <location>
        <begin position="2"/>
        <end position="69"/>
    </location>
</feature>
<sequence length="94" mass="9862">MANKGAQVVGISTDSVETQRKFKDELKVPYRLLSDEGGKVAKQYGGTMPVVGLANRATYVLEQDGTIKEIVTGSAAIDPAGAITSCPLHKGKKG</sequence>
<dbReference type="InterPro" id="IPR050924">
    <property type="entry name" value="Peroxiredoxin_BCP/PrxQ"/>
</dbReference>